<proteinExistence type="predicted"/>
<dbReference type="Proteomes" id="UP000797356">
    <property type="component" value="Chromosome 5"/>
</dbReference>
<evidence type="ECO:0000313" key="3">
    <source>
        <dbReference type="Proteomes" id="UP000797356"/>
    </source>
</evidence>
<dbReference type="PROSITE" id="PS50222">
    <property type="entry name" value="EF_HAND_2"/>
    <property type="match status" value="1"/>
</dbReference>
<sequence length="103" mass="11745">MVLQRIGIPSMPSSREGGCFEERTGYDEPYFMFDPSLEEVKEAFCAFDDNFDGFIDAVKLRFAQNRAAKKACPSLEARKQMMKQGMGQIDFNDFAKLMESSFC</sequence>
<keyword evidence="3" id="KW-1185">Reference proteome</keyword>
<reference evidence="2" key="2">
    <citation type="submission" date="2019-07" db="EMBL/GenBank/DDBJ databases">
        <authorList>
            <person name="Yang Y."/>
            <person name="Bocs S."/>
            <person name="Baudouin L."/>
        </authorList>
    </citation>
    <scope>NUCLEOTIDE SEQUENCE</scope>
    <source>
        <tissue evidence="2">Spear leaf of Hainan Tall coconut</tissue>
    </source>
</reference>
<comment type="caution">
    <text evidence="2">The sequence shown here is derived from an EMBL/GenBank/DDBJ whole genome shotgun (WGS) entry which is preliminary data.</text>
</comment>
<dbReference type="AlphaFoldDB" id="A0A8K0I9G7"/>
<feature type="domain" description="EF-hand" evidence="1">
    <location>
        <begin position="35"/>
        <end position="70"/>
    </location>
</feature>
<dbReference type="SUPFAM" id="SSF47473">
    <property type="entry name" value="EF-hand"/>
    <property type="match status" value="1"/>
</dbReference>
<accession>A0A8K0I9G7</accession>
<reference evidence="2" key="1">
    <citation type="journal article" date="2017" name="Gigascience">
        <title>The genome draft of coconut (Cocos nucifera).</title>
        <authorList>
            <person name="Xiao Y."/>
            <person name="Xu P."/>
            <person name="Fan H."/>
            <person name="Baudouin L."/>
            <person name="Xia W."/>
            <person name="Bocs S."/>
            <person name="Xu J."/>
            <person name="Li Q."/>
            <person name="Guo A."/>
            <person name="Zhou L."/>
            <person name="Li J."/>
            <person name="Wu Y."/>
            <person name="Ma Z."/>
            <person name="Armero A."/>
            <person name="Issali A.E."/>
            <person name="Liu N."/>
            <person name="Peng M."/>
            <person name="Yang Y."/>
        </authorList>
    </citation>
    <scope>NUCLEOTIDE SEQUENCE</scope>
    <source>
        <tissue evidence="2">Spear leaf of Hainan Tall coconut</tissue>
    </source>
</reference>
<dbReference type="InterPro" id="IPR011992">
    <property type="entry name" value="EF-hand-dom_pair"/>
</dbReference>
<dbReference type="GO" id="GO:0005509">
    <property type="term" value="F:calcium ion binding"/>
    <property type="evidence" value="ECO:0007669"/>
    <property type="project" value="InterPro"/>
</dbReference>
<dbReference type="EMBL" id="CM017876">
    <property type="protein sequence ID" value="KAG1342526.1"/>
    <property type="molecule type" value="Genomic_DNA"/>
</dbReference>
<evidence type="ECO:0000313" key="2">
    <source>
        <dbReference type="EMBL" id="KAG1342526.1"/>
    </source>
</evidence>
<dbReference type="InterPro" id="IPR002048">
    <property type="entry name" value="EF_hand_dom"/>
</dbReference>
<gene>
    <name evidence="2" type="ORF">COCNU_05G007550</name>
</gene>
<dbReference type="OrthoDB" id="26525at2759"/>
<protein>
    <submittedName>
        <fullName evidence="2">Putative calcium-binding protein CML46</fullName>
    </submittedName>
</protein>
<name>A0A8K0I9G7_COCNU</name>
<dbReference type="Gene3D" id="1.10.238.10">
    <property type="entry name" value="EF-hand"/>
    <property type="match status" value="1"/>
</dbReference>
<organism evidence="2 3">
    <name type="scientific">Cocos nucifera</name>
    <name type="common">Coconut palm</name>
    <dbReference type="NCBI Taxonomy" id="13894"/>
    <lineage>
        <taxon>Eukaryota</taxon>
        <taxon>Viridiplantae</taxon>
        <taxon>Streptophyta</taxon>
        <taxon>Embryophyta</taxon>
        <taxon>Tracheophyta</taxon>
        <taxon>Spermatophyta</taxon>
        <taxon>Magnoliopsida</taxon>
        <taxon>Liliopsida</taxon>
        <taxon>Arecaceae</taxon>
        <taxon>Arecoideae</taxon>
        <taxon>Cocoseae</taxon>
        <taxon>Attaleinae</taxon>
        <taxon>Cocos</taxon>
    </lineage>
</organism>
<evidence type="ECO:0000259" key="1">
    <source>
        <dbReference type="PROSITE" id="PS50222"/>
    </source>
</evidence>